<evidence type="ECO:0000259" key="4">
    <source>
        <dbReference type="Pfam" id="PF05050"/>
    </source>
</evidence>
<dbReference type="GO" id="GO:0005794">
    <property type="term" value="C:Golgi apparatus"/>
    <property type="evidence" value="ECO:0007669"/>
    <property type="project" value="TreeGrafter"/>
</dbReference>
<sequence>MELVLPQPTPEETAPEPPEPAPEGTEAEPRGILKTNVKVTRTVMVRALIHRLLDVNLVLQQFAVKSQIEASWFEPELKPLTSKSTTTTMTLADVEAARSIAVDRSRTNQYVGHLYCYLPSEKEEDLEAEKSAKRFWAPRLYFDNVLTMENEESWYHFYDSAPGEASNPPMVCLHWSFTGTFSEPMELSSFPLDAQILTMRLVSGHEEVRAANPSVEKRTIVQRGARVRAKQVELVKNASSKRRSNLRTHTFLQAHEYTLYPRLNFHAGETRVTITLLLAIIAFRYVVTEKLPQISYATLIDLYVLSSFVLAALIIGDQTCFGLGLYGEKRDLRVEIASPFDWVEGADGGWTQRQVEIGGPLVHVFLVWVTIHGVIVLAILARAAYFYRDEESWGYSETTLWIGALVPGSISDDGKSDPRLTDEATSALGAFLAHVLDESLPNLSKRCRLSTWTPDAANAVIHNLSRHANGQEGDGYRGTTPFLVATFASASDARKVLAFVAEVLPDDEHEYKEEVLAEDVRLAKPYFRSGVIKVELLDEKYLCLTTRKVLSRKVLEAKGSQERQEVFVLALATALGKPHDGFFVELGGHDGLRASNTVFTESCRSWRGLLIEPNPSAFELIRTHRPGVLAARGAVCTVRGRATFAARRSVSSARHGVARMSADETGGLETLMNQNFERAGYKERAPTAWLNTTRALRIDVPCAPLHDYLALFSVRRVDIFWLDVEGAELAVLEGFDPTNLGGISIGILVVEMRFNDARRTFRTLRLLSGLGFELVRALPVWNYKILDLVFVRPDAPLGFMPPATTAAMAPLPST</sequence>
<dbReference type="InterPro" id="IPR006342">
    <property type="entry name" value="FkbM_mtfrase"/>
</dbReference>
<dbReference type="InterPro" id="IPR029063">
    <property type="entry name" value="SAM-dependent_MTases_sf"/>
</dbReference>
<dbReference type="Gene3D" id="1.20.58.390">
    <property type="entry name" value="Neurotransmitter-gated ion-channel transmembrane domain"/>
    <property type="match status" value="1"/>
</dbReference>
<dbReference type="GO" id="GO:0005886">
    <property type="term" value="C:plasma membrane"/>
    <property type="evidence" value="ECO:0007669"/>
    <property type="project" value="TreeGrafter"/>
</dbReference>
<evidence type="ECO:0000256" key="3">
    <source>
        <dbReference type="SAM" id="Phobius"/>
    </source>
</evidence>
<dbReference type="AlphaFoldDB" id="A0A0M0J6L7"/>
<dbReference type="GO" id="GO:0005230">
    <property type="term" value="F:extracellular ligand-gated monoatomic ion channel activity"/>
    <property type="evidence" value="ECO:0007669"/>
    <property type="project" value="InterPro"/>
</dbReference>
<keyword evidence="6" id="KW-1185">Reference proteome</keyword>
<keyword evidence="3" id="KW-0472">Membrane</keyword>
<keyword evidence="3" id="KW-0812">Transmembrane</keyword>
<feature type="transmembrane region" description="Helical" evidence="3">
    <location>
        <begin position="270"/>
        <end position="287"/>
    </location>
</feature>
<protein>
    <recommendedName>
        <fullName evidence="4">Methyltransferase FkbM domain-containing protein</fullName>
    </recommendedName>
</protein>
<keyword evidence="3" id="KW-1133">Transmembrane helix</keyword>
<accession>A0A0M0J6L7</accession>
<dbReference type="OrthoDB" id="5975154at2759"/>
<dbReference type="GO" id="GO:0031902">
    <property type="term" value="C:late endosome membrane"/>
    <property type="evidence" value="ECO:0007669"/>
    <property type="project" value="TreeGrafter"/>
</dbReference>
<dbReference type="PANTHER" id="PTHR34009">
    <property type="entry name" value="PROTEIN STAR"/>
    <property type="match status" value="1"/>
</dbReference>
<dbReference type="GO" id="GO:0016197">
    <property type="term" value="P:endosomal transport"/>
    <property type="evidence" value="ECO:0007669"/>
    <property type="project" value="TreeGrafter"/>
</dbReference>
<evidence type="ECO:0000256" key="1">
    <source>
        <dbReference type="ARBA" id="ARBA00004141"/>
    </source>
</evidence>
<dbReference type="Gene3D" id="3.40.50.150">
    <property type="entry name" value="Vaccinia Virus protein VP39"/>
    <property type="match status" value="1"/>
</dbReference>
<evidence type="ECO:0000313" key="6">
    <source>
        <dbReference type="Proteomes" id="UP000037460"/>
    </source>
</evidence>
<evidence type="ECO:0000256" key="2">
    <source>
        <dbReference type="SAM" id="MobiDB-lite"/>
    </source>
</evidence>
<dbReference type="Pfam" id="PF05050">
    <property type="entry name" value="Methyltransf_21"/>
    <property type="match status" value="1"/>
</dbReference>
<dbReference type="SUPFAM" id="SSF53335">
    <property type="entry name" value="S-adenosyl-L-methionine-dependent methyltransferases"/>
    <property type="match status" value="1"/>
</dbReference>
<dbReference type="InterPro" id="IPR036734">
    <property type="entry name" value="Neur_chan_lig-bd_sf"/>
</dbReference>
<dbReference type="GO" id="GO:0006888">
    <property type="term" value="P:endoplasmic reticulum to Golgi vesicle-mediated transport"/>
    <property type="evidence" value="ECO:0007669"/>
    <property type="project" value="TreeGrafter"/>
</dbReference>
<comment type="subcellular location">
    <subcellularLocation>
        <location evidence="1">Membrane</location>
        <topology evidence="1">Multi-pass membrane protein</topology>
    </subcellularLocation>
</comment>
<dbReference type="Proteomes" id="UP000037460">
    <property type="component" value="Unassembled WGS sequence"/>
</dbReference>
<organism evidence="5 6">
    <name type="scientific">Chrysochromulina tobinii</name>
    <dbReference type="NCBI Taxonomy" id="1460289"/>
    <lineage>
        <taxon>Eukaryota</taxon>
        <taxon>Haptista</taxon>
        <taxon>Haptophyta</taxon>
        <taxon>Prymnesiophyceae</taxon>
        <taxon>Prymnesiales</taxon>
        <taxon>Chrysochromulinaceae</taxon>
        <taxon>Chrysochromulina</taxon>
    </lineage>
</organism>
<comment type="caution">
    <text evidence="5">The sequence shown here is derived from an EMBL/GenBank/DDBJ whole genome shotgun (WGS) entry which is preliminary data.</text>
</comment>
<reference evidence="6" key="1">
    <citation type="journal article" date="2015" name="PLoS Genet.">
        <title>Genome Sequence and Transcriptome Analyses of Chrysochromulina tobin: Metabolic Tools for Enhanced Algal Fitness in the Prominent Order Prymnesiales (Haptophyceae).</title>
        <authorList>
            <person name="Hovde B.T."/>
            <person name="Deodato C.R."/>
            <person name="Hunsperger H.M."/>
            <person name="Ryken S.A."/>
            <person name="Yost W."/>
            <person name="Jha R.K."/>
            <person name="Patterson J."/>
            <person name="Monnat R.J. Jr."/>
            <person name="Barlow S.B."/>
            <person name="Starkenburg S.R."/>
            <person name="Cattolico R.A."/>
        </authorList>
    </citation>
    <scope>NUCLEOTIDE SEQUENCE</scope>
    <source>
        <strain evidence="6">CCMP291</strain>
    </source>
</reference>
<feature type="transmembrane region" description="Helical" evidence="3">
    <location>
        <begin position="294"/>
        <end position="315"/>
    </location>
</feature>
<feature type="transmembrane region" description="Helical" evidence="3">
    <location>
        <begin position="365"/>
        <end position="387"/>
    </location>
</feature>
<dbReference type="InterPro" id="IPR053202">
    <property type="entry name" value="EGF_Rcpt_Signaling_Reg"/>
</dbReference>
<dbReference type="SUPFAM" id="SSF90112">
    <property type="entry name" value="Neurotransmitter-gated ion-channel transmembrane pore"/>
    <property type="match status" value="1"/>
</dbReference>
<evidence type="ECO:0000313" key="5">
    <source>
        <dbReference type="EMBL" id="KOO21947.1"/>
    </source>
</evidence>
<feature type="domain" description="Methyltransferase FkbM" evidence="4">
    <location>
        <begin position="587"/>
        <end position="773"/>
    </location>
</feature>
<name>A0A0M0J6L7_9EUKA</name>
<dbReference type="GO" id="GO:0005789">
    <property type="term" value="C:endoplasmic reticulum membrane"/>
    <property type="evidence" value="ECO:0007669"/>
    <property type="project" value="TreeGrafter"/>
</dbReference>
<dbReference type="PANTHER" id="PTHR34009:SF2">
    <property type="entry name" value="PROTEIN STAR"/>
    <property type="match status" value="1"/>
</dbReference>
<gene>
    <name evidence="5" type="ORF">Ctob_000712</name>
</gene>
<proteinExistence type="predicted"/>
<dbReference type="InterPro" id="IPR038050">
    <property type="entry name" value="Neuro_actylchol_rec"/>
</dbReference>
<dbReference type="EMBL" id="JWZX01003321">
    <property type="protein sequence ID" value="KOO21947.1"/>
    <property type="molecule type" value="Genomic_DNA"/>
</dbReference>
<dbReference type="Gene3D" id="2.70.170.10">
    <property type="entry name" value="Neurotransmitter-gated ion-channel ligand-binding domain"/>
    <property type="match status" value="1"/>
</dbReference>
<dbReference type="InterPro" id="IPR036719">
    <property type="entry name" value="Neuro-gated_channel_TM_sf"/>
</dbReference>
<feature type="region of interest" description="Disordered" evidence="2">
    <location>
        <begin position="1"/>
        <end position="31"/>
    </location>
</feature>